<accession>A0A7S4SBJ9</accession>
<protein>
    <recommendedName>
        <fullName evidence="8">Glutamyl/glutaminyl-tRNA synthetase class Ib catalytic domain-containing protein</fullName>
    </recommendedName>
</protein>
<evidence type="ECO:0000256" key="4">
    <source>
        <dbReference type="ARBA" id="ARBA00022917"/>
    </source>
</evidence>
<dbReference type="InterPro" id="IPR001412">
    <property type="entry name" value="aa-tRNA-synth_I_CS"/>
</dbReference>
<keyword evidence="3 6" id="KW-0067">ATP-binding</keyword>
<evidence type="ECO:0000256" key="3">
    <source>
        <dbReference type="ARBA" id="ARBA00022840"/>
    </source>
</evidence>
<dbReference type="GO" id="GO:0006425">
    <property type="term" value="P:glutaminyl-tRNA aminoacylation"/>
    <property type="evidence" value="ECO:0007669"/>
    <property type="project" value="TreeGrafter"/>
</dbReference>
<evidence type="ECO:0000313" key="9">
    <source>
        <dbReference type="EMBL" id="CAE4640456.1"/>
    </source>
</evidence>
<dbReference type="EMBL" id="HBNS01041708">
    <property type="protein sequence ID" value="CAE4640456.1"/>
    <property type="molecule type" value="Transcribed_RNA"/>
</dbReference>
<dbReference type="InterPro" id="IPR050132">
    <property type="entry name" value="Gln/Glu-tRNA_Ligase"/>
</dbReference>
<reference evidence="9" key="1">
    <citation type="submission" date="2021-01" db="EMBL/GenBank/DDBJ databases">
        <authorList>
            <person name="Corre E."/>
            <person name="Pelletier E."/>
            <person name="Niang G."/>
            <person name="Scheremetjew M."/>
            <person name="Finn R."/>
            <person name="Kale V."/>
            <person name="Holt S."/>
            <person name="Cochrane G."/>
            <person name="Meng A."/>
            <person name="Brown T."/>
            <person name="Cohen L."/>
        </authorList>
    </citation>
    <scope>NUCLEOTIDE SEQUENCE</scope>
    <source>
        <strain evidence="9">GSO104</strain>
    </source>
</reference>
<evidence type="ECO:0000256" key="6">
    <source>
        <dbReference type="RuleBase" id="RU363037"/>
    </source>
</evidence>
<dbReference type="SUPFAM" id="SSF52374">
    <property type="entry name" value="Nucleotidylyl transferase"/>
    <property type="match status" value="1"/>
</dbReference>
<dbReference type="GO" id="GO:0004819">
    <property type="term" value="F:glutamine-tRNA ligase activity"/>
    <property type="evidence" value="ECO:0007669"/>
    <property type="project" value="TreeGrafter"/>
</dbReference>
<keyword evidence="4 6" id="KW-0648">Protein biosynthesis</keyword>
<dbReference type="PANTHER" id="PTHR43097">
    <property type="entry name" value="GLUTAMINE-TRNA LIGASE"/>
    <property type="match status" value="1"/>
</dbReference>
<dbReference type="InterPro" id="IPR014729">
    <property type="entry name" value="Rossmann-like_a/b/a_fold"/>
</dbReference>
<keyword evidence="2 6" id="KW-0547">Nucleotide-binding</keyword>
<dbReference type="PROSITE" id="PS00178">
    <property type="entry name" value="AA_TRNA_LIGASE_I"/>
    <property type="match status" value="1"/>
</dbReference>
<dbReference type="GO" id="GO:0005829">
    <property type="term" value="C:cytosol"/>
    <property type="evidence" value="ECO:0007669"/>
    <property type="project" value="TreeGrafter"/>
</dbReference>
<evidence type="ECO:0000256" key="2">
    <source>
        <dbReference type="ARBA" id="ARBA00022741"/>
    </source>
</evidence>
<feature type="region of interest" description="Disordered" evidence="7">
    <location>
        <begin position="90"/>
        <end position="117"/>
    </location>
</feature>
<organism evidence="9">
    <name type="scientific">Ditylum brightwellii</name>
    <dbReference type="NCBI Taxonomy" id="49249"/>
    <lineage>
        <taxon>Eukaryota</taxon>
        <taxon>Sar</taxon>
        <taxon>Stramenopiles</taxon>
        <taxon>Ochrophyta</taxon>
        <taxon>Bacillariophyta</taxon>
        <taxon>Mediophyceae</taxon>
        <taxon>Lithodesmiophycidae</taxon>
        <taxon>Lithodesmiales</taxon>
        <taxon>Lithodesmiaceae</taxon>
        <taxon>Ditylum</taxon>
    </lineage>
</organism>
<evidence type="ECO:0000256" key="1">
    <source>
        <dbReference type="ARBA" id="ARBA00022598"/>
    </source>
</evidence>
<evidence type="ECO:0000256" key="7">
    <source>
        <dbReference type="SAM" id="MobiDB-lite"/>
    </source>
</evidence>
<evidence type="ECO:0000256" key="5">
    <source>
        <dbReference type="ARBA" id="ARBA00023146"/>
    </source>
</evidence>
<sequence length="141" mass="15472">MTAKDNKPAAAAETTVTSNALAARELEWAVNPPSLLEEHRKANGSIIRTPFPPEPNGYLHIGHAKSMNFNFSLAFEKLGVAPENRRTIFRYDDTNPEAESTSIPSGSDGLRSALPTHPITSRHCTTWQSSSSRKVWPTCVI</sequence>
<evidence type="ECO:0000259" key="8">
    <source>
        <dbReference type="Pfam" id="PF00749"/>
    </source>
</evidence>
<name>A0A7S4SBJ9_9STRA</name>
<dbReference type="InterPro" id="IPR020058">
    <property type="entry name" value="Glu/Gln-tRNA-synth_Ib_cat-dom"/>
</dbReference>
<feature type="domain" description="Glutamyl/glutaminyl-tRNA synthetase class Ib catalytic" evidence="8">
    <location>
        <begin position="47"/>
        <end position="100"/>
    </location>
</feature>
<proteinExistence type="inferred from homology"/>
<gene>
    <name evidence="9" type="ORF">DBRI00130_LOCUS32454</name>
</gene>
<dbReference type="GO" id="GO:0005524">
    <property type="term" value="F:ATP binding"/>
    <property type="evidence" value="ECO:0007669"/>
    <property type="project" value="UniProtKB-KW"/>
</dbReference>
<dbReference type="AlphaFoldDB" id="A0A7S4SBJ9"/>
<dbReference type="PANTHER" id="PTHR43097:SF4">
    <property type="entry name" value="GLUTAMINE--TRNA LIGASE"/>
    <property type="match status" value="1"/>
</dbReference>
<keyword evidence="1 6" id="KW-0436">Ligase</keyword>
<keyword evidence="5 6" id="KW-0030">Aminoacyl-tRNA synthetase</keyword>
<comment type="similarity">
    <text evidence="6">Belongs to the class-I aminoacyl-tRNA synthetase family.</text>
</comment>
<dbReference type="Pfam" id="PF00749">
    <property type="entry name" value="tRNA-synt_1c"/>
    <property type="match status" value="1"/>
</dbReference>
<dbReference type="Gene3D" id="3.40.50.620">
    <property type="entry name" value="HUPs"/>
    <property type="match status" value="1"/>
</dbReference>